<dbReference type="PANTHER" id="PTHR43586">
    <property type="entry name" value="CYSTEINE DESULFURASE"/>
    <property type="match status" value="1"/>
</dbReference>
<dbReference type="SUPFAM" id="SSF53383">
    <property type="entry name" value="PLP-dependent transferases"/>
    <property type="match status" value="1"/>
</dbReference>
<dbReference type="InterPro" id="IPR015421">
    <property type="entry name" value="PyrdxlP-dep_Trfase_major"/>
</dbReference>
<gene>
    <name evidence="1" type="ORF">GCM10023175_43500</name>
</gene>
<dbReference type="RefSeq" id="WP_345421555.1">
    <property type="nucleotide sequence ID" value="NZ_BAABGT010000069.1"/>
</dbReference>
<evidence type="ECO:0000313" key="1">
    <source>
        <dbReference type="EMBL" id="GAA4551522.1"/>
    </source>
</evidence>
<protein>
    <submittedName>
        <fullName evidence="1">Aminotransferase class V-fold PLP-dependent enzyme</fullName>
    </submittedName>
</protein>
<sequence length="335" mass="34774">MREAFGQSFDVGDGYLNTASVGVPPRQAADAVSAALQEWRTGVGRATDFDGVVTRARAAFAELVGVSADRVAVGGSVSPLVGLVAAATPAGSRVAVAEGEFASVSFPFAVQQRGITVTEVPLERLPEADADVIAVSVVQSLDGRLVDLDALRARRDTTVLLDVTQAAGWLPLSLDWADAVVGACYKWLFAPRGAAWMAVRPDLELVPHAANWYAAEDAWGSTSGLPPVLAATARGLDASPAWYCHVGAAESLGWLAELDREKVREHCVGLADRFRAGLGLEQAGSAIVHVTVPDAAARLAEAGVAATTRGGGARLSFALYSTEEDVDRALGALSG</sequence>
<proteinExistence type="predicted"/>
<evidence type="ECO:0000313" key="2">
    <source>
        <dbReference type="Proteomes" id="UP001501598"/>
    </source>
</evidence>
<dbReference type="InterPro" id="IPR015422">
    <property type="entry name" value="PyrdxlP-dep_Trfase_small"/>
</dbReference>
<reference evidence="2" key="1">
    <citation type="journal article" date="2019" name="Int. J. Syst. Evol. Microbiol.">
        <title>The Global Catalogue of Microorganisms (GCM) 10K type strain sequencing project: providing services to taxonomists for standard genome sequencing and annotation.</title>
        <authorList>
            <consortium name="The Broad Institute Genomics Platform"/>
            <consortium name="The Broad Institute Genome Sequencing Center for Infectious Disease"/>
            <person name="Wu L."/>
            <person name="Ma J."/>
        </authorList>
    </citation>
    <scope>NUCLEOTIDE SEQUENCE [LARGE SCALE GENOMIC DNA]</scope>
    <source>
        <strain evidence="2">JCM 17906</strain>
    </source>
</reference>
<dbReference type="Proteomes" id="UP001501598">
    <property type="component" value="Unassembled WGS sequence"/>
</dbReference>
<dbReference type="PANTHER" id="PTHR43586:SF21">
    <property type="entry name" value="PYRIDOXAL PHOSPHATE (PLP)-DEPENDENT ASPARTATE AMINOTRANSFERASE SUPERFAMILY"/>
    <property type="match status" value="1"/>
</dbReference>
<dbReference type="EMBL" id="BAABGT010000069">
    <property type="protein sequence ID" value="GAA4551522.1"/>
    <property type="molecule type" value="Genomic_DNA"/>
</dbReference>
<accession>A0ABP8RVV5</accession>
<dbReference type="Gene3D" id="3.90.1150.10">
    <property type="entry name" value="Aspartate Aminotransferase, domain 1"/>
    <property type="match status" value="1"/>
</dbReference>
<comment type="caution">
    <text evidence="1">The sequence shown here is derived from an EMBL/GenBank/DDBJ whole genome shotgun (WGS) entry which is preliminary data.</text>
</comment>
<name>A0ABP8RVV5_9PSEU</name>
<keyword evidence="1" id="KW-0808">Transferase</keyword>
<keyword evidence="1" id="KW-0032">Aminotransferase</keyword>
<organism evidence="1 2">
    <name type="scientific">Pseudonocardia xishanensis</name>
    <dbReference type="NCBI Taxonomy" id="630995"/>
    <lineage>
        <taxon>Bacteria</taxon>
        <taxon>Bacillati</taxon>
        <taxon>Actinomycetota</taxon>
        <taxon>Actinomycetes</taxon>
        <taxon>Pseudonocardiales</taxon>
        <taxon>Pseudonocardiaceae</taxon>
        <taxon>Pseudonocardia</taxon>
    </lineage>
</organism>
<keyword evidence="2" id="KW-1185">Reference proteome</keyword>
<dbReference type="InterPro" id="IPR015424">
    <property type="entry name" value="PyrdxlP-dep_Trfase"/>
</dbReference>
<dbReference type="GO" id="GO:0008483">
    <property type="term" value="F:transaminase activity"/>
    <property type="evidence" value="ECO:0007669"/>
    <property type="project" value="UniProtKB-KW"/>
</dbReference>
<dbReference type="Gene3D" id="3.40.640.10">
    <property type="entry name" value="Type I PLP-dependent aspartate aminotransferase-like (Major domain)"/>
    <property type="match status" value="1"/>
</dbReference>